<dbReference type="InterPro" id="IPR001119">
    <property type="entry name" value="SLH_dom"/>
</dbReference>
<evidence type="ECO:0000313" key="4">
    <source>
        <dbReference type="Proteomes" id="UP000214688"/>
    </source>
</evidence>
<evidence type="ECO:0000259" key="1">
    <source>
        <dbReference type="Pfam" id="PF00395"/>
    </source>
</evidence>
<reference evidence="3 4" key="1">
    <citation type="journal article" date="2015" name="Int. J. Syst. Evol. Microbiol.">
        <title>Tumebacillus algifaecis sp. nov., isolated from decomposing algal scum.</title>
        <authorList>
            <person name="Wu Y.F."/>
            <person name="Zhang B."/>
            <person name="Xing P."/>
            <person name="Wu Q.L."/>
            <person name="Liu S.J."/>
        </authorList>
    </citation>
    <scope>NUCLEOTIDE SEQUENCE [LARGE SCALE GENOMIC DNA]</scope>
    <source>
        <strain evidence="3 4">THMBR28</strain>
    </source>
</reference>
<gene>
    <name evidence="3" type="ORF">CIG75_16425</name>
</gene>
<accession>A0A223D470</accession>
<name>A0A223D470_9BACL</name>
<dbReference type="RefSeq" id="WP_094237615.1">
    <property type="nucleotide sequence ID" value="NZ_CP022657.1"/>
</dbReference>
<dbReference type="KEGG" id="tab:CIG75_16425"/>
<keyword evidence="4" id="KW-1185">Reference proteome</keyword>
<dbReference type="Pfam" id="PF00395">
    <property type="entry name" value="SLH"/>
    <property type="match status" value="1"/>
</dbReference>
<evidence type="ECO:0000313" key="3">
    <source>
        <dbReference type="EMBL" id="ASS76382.1"/>
    </source>
</evidence>
<feature type="domain" description="SLH" evidence="1">
    <location>
        <begin position="61"/>
        <end position="104"/>
    </location>
</feature>
<sequence>MNKQHVTRNELHTKVLEIGSFAAPDAIDRPNEEVTRLEAAMMLSNMLPAMNSGIAGALKAPFPDITTLTAEQQAAVAHMYHLGLMVGNVAGNFEPHLKLRQDEAVQILHLTQQRLQARKRSVPFEVIHNAEDLPQQVANSAAGAMIDPGFQVVHSEAATYVIVSGGERPTGGYSIEPTSVVQANGQIEIQVELIRPDPEMMHLQAFTYPQLILRLPKLDQPIVLLNLSDLTV</sequence>
<dbReference type="AlphaFoldDB" id="A0A223D470"/>
<proteinExistence type="predicted"/>
<protein>
    <submittedName>
        <fullName evidence="3">Uncharacterized protein</fullName>
    </submittedName>
</protein>
<dbReference type="InterPro" id="IPR025748">
    <property type="entry name" value="PrcB_C_dom"/>
</dbReference>
<dbReference type="Proteomes" id="UP000214688">
    <property type="component" value="Chromosome"/>
</dbReference>
<organism evidence="3 4">
    <name type="scientific">Tumebacillus algifaecis</name>
    <dbReference type="NCBI Taxonomy" id="1214604"/>
    <lineage>
        <taxon>Bacteria</taxon>
        <taxon>Bacillati</taxon>
        <taxon>Bacillota</taxon>
        <taxon>Bacilli</taxon>
        <taxon>Bacillales</taxon>
        <taxon>Alicyclobacillaceae</taxon>
        <taxon>Tumebacillus</taxon>
    </lineage>
</organism>
<dbReference type="OrthoDB" id="2380808at2"/>
<dbReference type="Pfam" id="PF14343">
    <property type="entry name" value="PrcB_C"/>
    <property type="match status" value="1"/>
</dbReference>
<evidence type="ECO:0000259" key="2">
    <source>
        <dbReference type="Pfam" id="PF14343"/>
    </source>
</evidence>
<feature type="domain" description="PrcB C-terminal" evidence="2">
    <location>
        <begin position="159"/>
        <end position="216"/>
    </location>
</feature>
<dbReference type="EMBL" id="CP022657">
    <property type="protein sequence ID" value="ASS76382.1"/>
    <property type="molecule type" value="Genomic_DNA"/>
</dbReference>